<keyword evidence="1" id="KW-1133">Transmembrane helix</keyword>
<evidence type="ECO:0000313" key="3">
    <source>
        <dbReference type="Proteomes" id="UP000010824"/>
    </source>
</evidence>
<dbReference type="EMBL" id="CP003167">
    <property type="protein sequence ID" value="AGB02259.1"/>
    <property type="molecule type" value="Genomic_DNA"/>
</dbReference>
<dbReference type="RefSeq" id="WP_015285222.1">
    <property type="nucleotide sequence ID" value="NC_019943.1"/>
</dbReference>
<feature type="transmembrane region" description="Helical" evidence="1">
    <location>
        <begin position="437"/>
        <end position="458"/>
    </location>
</feature>
<accession>L0HGR5</accession>
<keyword evidence="1" id="KW-0472">Membrane</keyword>
<dbReference type="AlphaFoldDB" id="L0HGR5"/>
<dbReference type="KEGG" id="mfo:Metfor_1216"/>
<dbReference type="HOGENOM" id="CLU_587450_0_0_2"/>
<dbReference type="GeneID" id="14310529"/>
<dbReference type="InParanoid" id="L0HGR5"/>
<sequence length="465" mass="52929" precursor="true">MNQHQVKCNKKKHPLIFLFVIAISLIISVANAGAPPPEYRVGYMLPVSHDAVSYYPANMAVSPDAAYNETIFSWDILAASDYSVNERFMETDYLDPVENPHPESPFPLFPVLSGYWRMQKYIDFPHSMTLISLDWYCDDNLTFTTTQTELIRFLSEHGSIENSTIDLSSALVKTKNPYLQNISKRQVTVMMYESDSTSGYFIFHNTPTFPGEKLRISYYGTTGSISYWEGKISDYGVPGTASLKDADEGIRDVIVKKIFNLVDANPQPPAYWGCNVSQDTAMPFFPDLSPYRGYKKMAYLKNGNQYVSEVWFFNDISQLVDKKQELLNYLKENGNVTDISIAISDENGNTSNHWNVTQYESRDTSGFFTIYETTGYPGTNLYILYYGVIGSSDIRENISPLKSLIRNVLSPSAVTHSLDSPHEEYLSYTPESRNESIIFPGFIFFFGVVAAVLLWRFCRKIKFSR</sequence>
<organism evidence="2 3">
    <name type="scientific">Methanoregula formicica (strain DSM 22288 / NBRC 105244 / SMSP)</name>
    <dbReference type="NCBI Taxonomy" id="593750"/>
    <lineage>
        <taxon>Archaea</taxon>
        <taxon>Methanobacteriati</taxon>
        <taxon>Methanobacteriota</taxon>
        <taxon>Stenosarchaea group</taxon>
        <taxon>Methanomicrobia</taxon>
        <taxon>Methanomicrobiales</taxon>
        <taxon>Methanoregulaceae</taxon>
        <taxon>Methanoregula</taxon>
    </lineage>
</organism>
<dbReference type="eggNOG" id="arCOG04952">
    <property type="taxonomic scope" value="Archaea"/>
</dbReference>
<gene>
    <name evidence="2" type="ordered locus">Metfor_1216</name>
</gene>
<proteinExistence type="predicted"/>
<keyword evidence="1" id="KW-0812">Transmembrane</keyword>
<evidence type="ECO:0000256" key="1">
    <source>
        <dbReference type="SAM" id="Phobius"/>
    </source>
</evidence>
<reference evidence="3" key="1">
    <citation type="submission" date="2011-12" db="EMBL/GenBank/DDBJ databases">
        <title>Complete sequence of Methanoregula formicicum SMSP.</title>
        <authorList>
            <person name="Lucas S."/>
            <person name="Han J."/>
            <person name="Lapidus A."/>
            <person name="Cheng J.-F."/>
            <person name="Goodwin L."/>
            <person name="Pitluck S."/>
            <person name="Peters L."/>
            <person name="Ovchinnikova G."/>
            <person name="Teshima H."/>
            <person name="Detter J.C."/>
            <person name="Han C."/>
            <person name="Tapia R."/>
            <person name="Land M."/>
            <person name="Hauser L."/>
            <person name="Kyrpides N."/>
            <person name="Ivanova N."/>
            <person name="Pagani I."/>
            <person name="Imachi H."/>
            <person name="Tamaki H."/>
            <person name="Sekiguchi Y."/>
            <person name="Kamagata Y."/>
            <person name="Cadillo-Quiroz H."/>
            <person name="Zinder S."/>
            <person name="Liu W.-T."/>
            <person name="Woyke T."/>
        </authorList>
    </citation>
    <scope>NUCLEOTIDE SEQUENCE [LARGE SCALE GENOMIC DNA]</scope>
    <source>
        <strain evidence="3">DSM 22288 / NBRC 105244 / SMSP</strain>
    </source>
</reference>
<evidence type="ECO:0000313" key="2">
    <source>
        <dbReference type="EMBL" id="AGB02259.1"/>
    </source>
</evidence>
<reference evidence="2 3" key="2">
    <citation type="journal article" date="2014" name="Genome Announc.">
        <title>Complete Genome Sequence of Methanoregula formicica SMSPT, a Mesophilic Hydrogenotrophic Methanogen Isolated from a Methanogenic Upflow Anaerobic Sludge Blanket Reactor.</title>
        <authorList>
            <person name="Yamamoto K."/>
            <person name="Tamaki H."/>
            <person name="Cadillo-Quiroz H."/>
            <person name="Imachi H."/>
            <person name="Kyrpides N."/>
            <person name="Woyke T."/>
            <person name="Goodwin L."/>
            <person name="Zinder S.H."/>
            <person name="Kamagata Y."/>
            <person name="Liu W.T."/>
        </authorList>
    </citation>
    <scope>NUCLEOTIDE SEQUENCE [LARGE SCALE GENOMIC DNA]</scope>
    <source>
        <strain evidence="3">DSM 22288 / NBRC 105244 / SMSP</strain>
    </source>
</reference>
<keyword evidence="3" id="KW-1185">Reference proteome</keyword>
<dbReference type="Proteomes" id="UP000010824">
    <property type="component" value="Chromosome"/>
</dbReference>
<dbReference type="OrthoDB" id="107538at2157"/>
<protein>
    <submittedName>
        <fullName evidence="2">Uncharacterized protein</fullName>
    </submittedName>
</protein>
<name>L0HGR5_METFS</name>